<gene>
    <name evidence="1" type="ORF">HK097_010646</name>
</gene>
<organism evidence="1 2">
    <name type="scientific">Rhizophlyctis rosea</name>
    <dbReference type="NCBI Taxonomy" id="64517"/>
    <lineage>
        <taxon>Eukaryota</taxon>
        <taxon>Fungi</taxon>
        <taxon>Fungi incertae sedis</taxon>
        <taxon>Chytridiomycota</taxon>
        <taxon>Chytridiomycota incertae sedis</taxon>
        <taxon>Chytridiomycetes</taxon>
        <taxon>Rhizophlyctidales</taxon>
        <taxon>Rhizophlyctidaceae</taxon>
        <taxon>Rhizophlyctis</taxon>
    </lineage>
</organism>
<dbReference type="AlphaFoldDB" id="A0AAD5S9P0"/>
<keyword evidence="2" id="KW-1185">Reference proteome</keyword>
<dbReference type="InterPro" id="IPR027417">
    <property type="entry name" value="P-loop_NTPase"/>
</dbReference>
<dbReference type="EMBL" id="JADGJD010000806">
    <property type="protein sequence ID" value="KAJ3048358.1"/>
    <property type="molecule type" value="Genomic_DNA"/>
</dbReference>
<name>A0AAD5S9P0_9FUNG</name>
<sequence>MDTQTTLTLGGASALYHLAYVLGIHHDTLRKALFYRKGRSGERAWEVLSPADAVARLDAFGIGLWSMALAVVGACVSDSLKKLPHTREPVEKKIRFYCVSGSEIPIQDGMKDSMVALKQNAIVEALLASLYGETSLVKVRARRVGAVHMVSATEKFVDMTYWFTDPLQGRYEGILPMLDDVTHYPNTTDEEFLQKVMECYEDVVQDMDGKTLLRVKHRSGTVVYNPQ</sequence>
<dbReference type="Proteomes" id="UP001212841">
    <property type="component" value="Unassembled WGS sequence"/>
</dbReference>
<evidence type="ECO:0000313" key="1">
    <source>
        <dbReference type="EMBL" id="KAJ3048358.1"/>
    </source>
</evidence>
<protein>
    <submittedName>
        <fullName evidence="1">Uncharacterized protein</fullName>
    </submittedName>
</protein>
<reference evidence="1" key="1">
    <citation type="submission" date="2020-05" db="EMBL/GenBank/DDBJ databases">
        <title>Phylogenomic resolution of chytrid fungi.</title>
        <authorList>
            <person name="Stajich J.E."/>
            <person name="Amses K."/>
            <person name="Simmons R."/>
            <person name="Seto K."/>
            <person name="Myers J."/>
            <person name="Bonds A."/>
            <person name="Quandt C.A."/>
            <person name="Barry K."/>
            <person name="Liu P."/>
            <person name="Grigoriev I."/>
            <person name="Longcore J.E."/>
            <person name="James T.Y."/>
        </authorList>
    </citation>
    <scope>NUCLEOTIDE SEQUENCE</scope>
    <source>
        <strain evidence="1">JEL0318</strain>
    </source>
</reference>
<evidence type="ECO:0000313" key="2">
    <source>
        <dbReference type="Proteomes" id="UP001212841"/>
    </source>
</evidence>
<feature type="non-terminal residue" evidence="1">
    <location>
        <position position="227"/>
    </location>
</feature>
<dbReference type="Gene3D" id="1.20.58.530">
    <property type="match status" value="1"/>
</dbReference>
<dbReference type="SUPFAM" id="SSF52540">
    <property type="entry name" value="P-loop containing nucleoside triphosphate hydrolases"/>
    <property type="match status" value="1"/>
</dbReference>
<accession>A0AAD5S9P0</accession>
<proteinExistence type="predicted"/>
<comment type="caution">
    <text evidence="1">The sequence shown here is derived from an EMBL/GenBank/DDBJ whole genome shotgun (WGS) entry which is preliminary data.</text>
</comment>